<keyword evidence="4 5" id="KW-0406">Ion transport</keyword>
<evidence type="ECO:0000256" key="6">
    <source>
        <dbReference type="SAM" id="Coils"/>
    </source>
</evidence>
<gene>
    <name evidence="7" type="ORF">IMG5_197420</name>
</gene>
<dbReference type="Gene3D" id="1.20.1460.10">
    <property type="entry name" value="subunit c (vma5p) of the yeast v-atpase, domain 2"/>
    <property type="match status" value="2"/>
</dbReference>
<dbReference type="GO" id="GO:0046961">
    <property type="term" value="F:proton-transporting ATPase activity, rotational mechanism"/>
    <property type="evidence" value="ECO:0007669"/>
    <property type="project" value="InterPro"/>
</dbReference>
<dbReference type="InterPro" id="IPR036132">
    <property type="entry name" value="Vac_ATP_synth_c_sf"/>
</dbReference>
<evidence type="ECO:0000256" key="5">
    <source>
        <dbReference type="RuleBase" id="RU364010"/>
    </source>
</evidence>
<name>G0R5B2_ICHMU</name>
<comment type="function">
    <text evidence="5">Subunit of the V1 complex of vacuolar(H+)-ATPase (V-ATPase), a multisubunit enzyme composed of a peripheral complex (V1) that hydrolyzes ATP and a membrane integral complex (V0) that translocates protons. V-ATPase is responsible for acidifying and maintaining the pH of intracellular compartments and in some cell types, is targeted to the plasma membrane, where it is responsible for acidifying the extracellular environment. Subunit C is necessary for the assembly of the catalytic sector of the enzyme and is likely to have a specific function in its catalytic activity.</text>
</comment>
<sequence>MVYFLIGSTLIQGNQAQTWENIRKEVSSLSQNLKQIDVESSKFKLGNLDSLMHANETMLKLEQQIEGLLKKIERQYLDLTEQQTADFKVETKNDVYTLPNFVQTFKWDDATFSRSNPLPELLKILKTRMSTIENDIRQKTTAFQDAKNQSNVIAMKEGNLLVKDLGDVLDSGKVKPKDFIYNDSVTTVCVIVQKQQIEKFQNAYETIHHCVVPGSAKQFDIEDRDGYTLWRVLVMKYDYKTIQKQLLNQSNQDKENNKRQKTPVEEFMAAMRDQLKLTVREFEYKPTEYKEREKQRTELQVKTKSLSSVLKQTCEKSFGGLYNTYIHLKYLRLVVDIATRFGIKNKFSTCLIEPSNGKEKQIQVRLMKLFGDPQELGMYGTKEELEDTEDFFPYIFVPINI</sequence>
<dbReference type="Gene3D" id="3.30.70.100">
    <property type="match status" value="2"/>
</dbReference>
<keyword evidence="8" id="KW-1185">Reference proteome</keyword>
<dbReference type="SUPFAM" id="SSF118203">
    <property type="entry name" value="Vacuolar ATP synthase subunit C"/>
    <property type="match status" value="1"/>
</dbReference>
<keyword evidence="6" id="KW-0175">Coiled coil</keyword>
<keyword evidence="3 5" id="KW-0375">Hydrogen ion transport</keyword>
<keyword evidence="2 5" id="KW-0813">Transport</keyword>
<comment type="similarity">
    <text evidence="1 5">Belongs to the V-ATPase C subunit family.</text>
</comment>
<reference evidence="7 8" key="1">
    <citation type="submission" date="2011-07" db="EMBL/GenBank/DDBJ databases">
        <authorList>
            <person name="Coyne R."/>
            <person name="Brami D."/>
            <person name="Johnson J."/>
            <person name="Hostetler J."/>
            <person name="Hannick L."/>
            <person name="Clark T."/>
            <person name="Cassidy-Hanley D."/>
            <person name="Inman J."/>
        </authorList>
    </citation>
    <scope>NUCLEOTIDE SEQUENCE [LARGE SCALE GENOMIC DNA]</scope>
    <source>
        <strain evidence="7 8">G5</strain>
    </source>
</reference>
<dbReference type="PANTHER" id="PTHR10137">
    <property type="entry name" value="V-TYPE PROTON ATPASE SUBUNIT C"/>
    <property type="match status" value="1"/>
</dbReference>
<dbReference type="Gene3D" id="3.30.70.1180">
    <property type="entry name" value="Vacuolar atp synthase subunit c, domain 1"/>
    <property type="match status" value="2"/>
</dbReference>
<feature type="coiled-coil region" evidence="6">
    <location>
        <begin position="51"/>
        <end position="82"/>
    </location>
</feature>
<dbReference type="OMA" id="VMIWIHV"/>
<dbReference type="InterPro" id="IPR004907">
    <property type="entry name" value="ATPase_V1-cplx_csu"/>
</dbReference>
<dbReference type="OrthoDB" id="6605928at2759"/>
<dbReference type="STRING" id="857967.G0R5B2"/>
<accession>G0R5B2</accession>
<comment type="subunit">
    <text evidence="5">V-ATPase is a heteromultimeric enzyme composed of a peripheral catalytic V1 complex (components A to H) attached to an integral membrane V0 proton pore complex.</text>
</comment>
<dbReference type="AlphaFoldDB" id="G0R5B2"/>
<evidence type="ECO:0000256" key="2">
    <source>
        <dbReference type="ARBA" id="ARBA00022448"/>
    </source>
</evidence>
<dbReference type="Pfam" id="PF03223">
    <property type="entry name" value="V-ATPase_C"/>
    <property type="match status" value="1"/>
</dbReference>
<dbReference type="eggNOG" id="KOG2909">
    <property type="taxonomic scope" value="Eukaryota"/>
</dbReference>
<dbReference type="CDD" id="cd14785">
    <property type="entry name" value="V-ATPase_C"/>
    <property type="match status" value="1"/>
</dbReference>
<dbReference type="RefSeq" id="XP_004024241.1">
    <property type="nucleotide sequence ID" value="XM_004024192.1"/>
</dbReference>
<organism evidence="7 8">
    <name type="scientific">Ichthyophthirius multifiliis</name>
    <name type="common">White spot disease agent</name>
    <name type="synonym">Ich</name>
    <dbReference type="NCBI Taxonomy" id="5932"/>
    <lineage>
        <taxon>Eukaryota</taxon>
        <taxon>Sar</taxon>
        <taxon>Alveolata</taxon>
        <taxon>Ciliophora</taxon>
        <taxon>Intramacronucleata</taxon>
        <taxon>Oligohymenophorea</taxon>
        <taxon>Hymenostomatida</taxon>
        <taxon>Ophryoglenina</taxon>
        <taxon>Ichthyophthirius</taxon>
    </lineage>
</organism>
<dbReference type="FunCoup" id="G0R5B2">
    <property type="interactions" value="107"/>
</dbReference>
<evidence type="ECO:0000256" key="3">
    <source>
        <dbReference type="ARBA" id="ARBA00022781"/>
    </source>
</evidence>
<evidence type="ECO:0000313" key="7">
    <source>
        <dbReference type="EMBL" id="EGR27357.1"/>
    </source>
</evidence>
<protein>
    <recommendedName>
        <fullName evidence="5">V-type proton ATPase subunit C</fullName>
    </recommendedName>
</protein>
<dbReference type="PANTHER" id="PTHR10137:SF0">
    <property type="entry name" value="V-TYPE PROTON ATPASE SUBUNIT C"/>
    <property type="match status" value="1"/>
</dbReference>
<proteinExistence type="inferred from homology"/>
<dbReference type="InParanoid" id="G0R5B2"/>
<dbReference type="GO" id="GO:0000221">
    <property type="term" value="C:vacuolar proton-transporting V-type ATPase, V1 domain"/>
    <property type="evidence" value="ECO:0007669"/>
    <property type="project" value="TreeGrafter"/>
</dbReference>
<dbReference type="GeneID" id="14903414"/>
<evidence type="ECO:0000313" key="8">
    <source>
        <dbReference type="Proteomes" id="UP000008983"/>
    </source>
</evidence>
<evidence type="ECO:0000256" key="4">
    <source>
        <dbReference type="ARBA" id="ARBA00023065"/>
    </source>
</evidence>
<dbReference type="Proteomes" id="UP000008983">
    <property type="component" value="Unassembled WGS sequence"/>
</dbReference>
<evidence type="ECO:0000256" key="1">
    <source>
        <dbReference type="ARBA" id="ARBA00006138"/>
    </source>
</evidence>
<dbReference type="EMBL" id="GL984365">
    <property type="protein sequence ID" value="EGR27357.1"/>
    <property type="molecule type" value="Genomic_DNA"/>
</dbReference>